<sequence length="110" mass="12237">MNLKGFQLDTFLALVMALGSAAFLGLGRMLFDALGWYMLVTIPLSFVFAGGLYVLWKIPVRIDVEDSSGVSHKVFGWRESWAFIIVSEFLVLTGFLLVDFDDTDHGAENV</sequence>
<evidence type="ECO:0000313" key="2">
    <source>
        <dbReference type="EMBL" id="MCZ9289644.1"/>
    </source>
</evidence>
<dbReference type="AlphaFoldDB" id="A0A9X3LKI2"/>
<keyword evidence="3" id="KW-1185">Reference proteome</keyword>
<keyword evidence="1" id="KW-0472">Membrane</keyword>
<protein>
    <submittedName>
        <fullName evidence="2">Uncharacterized protein</fullName>
    </submittedName>
</protein>
<dbReference type="EMBL" id="JAKMUT010000004">
    <property type="protein sequence ID" value="MCZ9289644.1"/>
    <property type="molecule type" value="Genomic_DNA"/>
</dbReference>
<organism evidence="2 3">
    <name type="scientific">Corynebacterium evansiae</name>
    <dbReference type="NCBI Taxonomy" id="2913499"/>
    <lineage>
        <taxon>Bacteria</taxon>
        <taxon>Bacillati</taxon>
        <taxon>Actinomycetota</taxon>
        <taxon>Actinomycetes</taxon>
        <taxon>Mycobacteriales</taxon>
        <taxon>Corynebacteriaceae</taxon>
        <taxon>Corynebacterium</taxon>
    </lineage>
</organism>
<evidence type="ECO:0000256" key="1">
    <source>
        <dbReference type="SAM" id="Phobius"/>
    </source>
</evidence>
<dbReference type="Proteomes" id="UP001146469">
    <property type="component" value="Unassembled WGS sequence"/>
</dbReference>
<feature type="transmembrane region" description="Helical" evidence="1">
    <location>
        <begin position="81"/>
        <end position="98"/>
    </location>
</feature>
<keyword evidence="1" id="KW-0812">Transmembrane</keyword>
<accession>A0A9X3LKI2</accession>
<evidence type="ECO:0000313" key="3">
    <source>
        <dbReference type="Proteomes" id="UP001146469"/>
    </source>
</evidence>
<comment type="caution">
    <text evidence="2">The sequence shown here is derived from an EMBL/GenBank/DDBJ whole genome shotgun (WGS) entry which is preliminary data.</text>
</comment>
<reference evidence="2" key="1">
    <citation type="submission" date="2022-02" db="EMBL/GenBank/DDBJ databases">
        <title>Corynebacterium sp. from urogenital microbiome.</title>
        <authorList>
            <person name="Cappelli E.A."/>
            <person name="Ribeiro T.G."/>
            <person name="Peixe L."/>
        </authorList>
    </citation>
    <scope>NUCLEOTIDE SEQUENCE</scope>
    <source>
        <strain evidence="2">C8Ua_174</strain>
    </source>
</reference>
<gene>
    <name evidence="2" type="ORF">L8V00_05390</name>
</gene>
<name>A0A9X3LKI2_9CORY</name>
<feature type="transmembrane region" description="Helical" evidence="1">
    <location>
        <begin position="36"/>
        <end position="56"/>
    </location>
</feature>
<keyword evidence="1" id="KW-1133">Transmembrane helix</keyword>
<feature type="transmembrane region" description="Helical" evidence="1">
    <location>
        <begin position="12"/>
        <end position="30"/>
    </location>
</feature>
<dbReference type="RefSeq" id="WP_269944432.1">
    <property type="nucleotide sequence ID" value="NZ_JAKMUT010000004.1"/>
</dbReference>
<proteinExistence type="predicted"/>